<evidence type="ECO:0000256" key="4">
    <source>
        <dbReference type="ARBA" id="ARBA00022452"/>
    </source>
</evidence>
<dbReference type="Pfam" id="PF10531">
    <property type="entry name" value="SLBB"/>
    <property type="match status" value="1"/>
</dbReference>
<keyword evidence="13" id="KW-0998">Cell outer membrane</keyword>
<keyword evidence="14" id="KW-0449">Lipoprotein</keyword>
<evidence type="ECO:0000256" key="3">
    <source>
        <dbReference type="ARBA" id="ARBA00022448"/>
    </source>
</evidence>
<protein>
    <submittedName>
        <fullName evidence="19">Polysaccharide export protein</fullName>
    </submittedName>
</protein>
<dbReference type="Proteomes" id="UP000766595">
    <property type="component" value="Unassembled WGS sequence"/>
</dbReference>
<feature type="chain" id="PRO_5037728837" evidence="15">
    <location>
        <begin position="27"/>
        <end position="387"/>
    </location>
</feature>
<dbReference type="GO" id="GO:0046930">
    <property type="term" value="C:pore complex"/>
    <property type="evidence" value="ECO:0007669"/>
    <property type="project" value="UniProtKB-KW"/>
</dbReference>
<evidence type="ECO:0000256" key="1">
    <source>
        <dbReference type="ARBA" id="ARBA00004571"/>
    </source>
</evidence>
<evidence type="ECO:0000256" key="2">
    <source>
        <dbReference type="ARBA" id="ARBA00009450"/>
    </source>
</evidence>
<dbReference type="InterPro" id="IPR049712">
    <property type="entry name" value="Poly_export"/>
</dbReference>
<evidence type="ECO:0000259" key="17">
    <source>
        <dbReference type="Pfam" id="PF10531"/>
    </source>
</evidence>
<comment type="caution">
    <text evidence="19">The sequence shown here is derived from an EMBL/GenBank/DDBJ whole genome shotgun (WGS) entry which is preliminary data.</text>
</comment>
<dbReference type="Pfam" id="PF02563">
    <property type="entry name" value="Poly_export"/>
    <property type="match status" value="1"/>
</dbReference>
<keyword evidence="8" id="KW-0625">Polysaccharide transport</keyword>
<evidence type="ECO:0000256" key="6">
    <source>
        <dbReference type="ARBA" id="ARBA00022692"/>
    </source>
</evidence>
<keyword evidence="20" id="KW-1185">Reference proteome</keyword>
<keyword evidence="9" id="KW-0406">Ion transport</keyword>
<keyword evidence="6" id="KW-0812">Transmembrane</keyword>
<feature type="signal peptide" evidence="15">
    <location>
        <begin position="1"/>
        <end position="26"/>
    </location>
</feature>
<evidence type="ECO:0000256" key="9">
    <source>
        <dbReference type="ARBA" id="ARBA00023065"/>
    </source>
</evidence>
<evidence type="ECO:0000256" key="13">
    <source>
        <dbReference type="ARBA" id="ARBA00023237"/>
    </source>
</evidence>
<dbReference type="Gene3D" id="3.10.560.10">
    <property type="entry name" value="Outer membrane lipoprotein wza domain like"/>
    <property type="match status" value="2"/>
</dbReference>
<keyword evidence="11" id="KW-0472">Membrane</keyword>
<dbReference type="EMBL" id="JAHHZF010000014">
    <property type="protein sequence ID" value="MBT9292563.1"/>
    <property type="molecule type" value="Genomic_DNA"/>
</dbReference>
<evidence type="ECO:0000256" key="14">
    <source>
        <dbReference type="ARBA" id="ARBA00023288"/>
    </source>
</evidence>
<gene>
    <name evidence="19" type="ORF">KL771_24085</name>
</gene>
<reference evidence="19 20" key="1">
    <citation type="submission" date="2021-06" db="EMBL/GenBank/DDBJ databases">
        <authorList>
            <person name="Grouzdev D.S."/>
            <person name="Koziaeva V."/>
        </authorList>
    </citation>
    <scope>NUCLEOTIDE SEQUENCE [LARGE SCALE GENOMIC DNA]</scope>
    <source>
        <strain evidence="19 20">22</strain>
    </source>
</reference>
<evidence type="ECO:0000256" key="12">
    <source>
        <dbReference type="ARBA" id="ARBA00023139"/>
    </source>
</evidence>
<keyword evidence="5" id="KW-0762">Sugar transport</keyword>
<feature type="domain" description="SLBB" evidence="18">
    <location>
        <begin position="251"/>
        <end position="349"/>
    </location>
</feature>
<evidence type="ECO:0000313" key="20">
    <source>
        <dbReference type="Proteomes" id="UP000766595"/>
    </source>
</evidence>
<organism evidence="19 20">
    <name type="scientific">Prosthecodimorpha staleyi</name>
    <dbReference type="NCBI Taxonomy" id="2840188"/>
    <lineage>
        <taxon>Bacteria</taxon>
        <taxon>Pseudomonadati</taxon>
        <taxon>Pseudomonadota</taxon>
        <taxon>Alphaproteobacteria</taxon>
        <taxon>Hyphomicrobiales</taxon>
        <taxon>Ancalomicrobiaceae</taxon>
        <taxon>Prosthecodimorpha</taxon>
    </lineage>
</organism>
<dbReference type="GO" id="GO:0015159">
    <property type="term" value="F:polysaccharide transmembrane transporter activity"/>
    <property type="evidence" value="ECO:0007669"/>
    <property type="project" value="InterPro"/>
</dbReference>
<proteinExistence type="inferred from homology"/>
<evidence type="ECO:0000256" key="5">
    <source>
        <dbReference type="ARBA" id="ARBA00022597"/>
    </source>
</evidence>
<accession>A0A947GDH7</accession>
<keyword evidence="4" id="KW-1134">Transmembrane beta strand</keyword>
<dbReference type="PANTHER" id="PTHR33619:SF3">
    <property type="entry name" value="POLYSACCHARIDE EXPORT PROTEIN GFCE-RELATED"/>
    <property type="match status" value="1"/>
</dbReference>
<comment type="similarity">
    <text evidence="2">Belongs to the BexD/CtrA/VexA family.</text>
</comment>
<name>A0A947GDH7_9HYPH</name>
<evidence type="ECO:0000259" key="18">
    <source>
        <dbReference type="Pfam" id="PF22461"/>
    </source>
</evidence>
<evidence type="ECO:0000256" key="10">
    <source>
        <dbReference type="ARBA" id="ARBA00023114"/>
    </source>
</evidence>
<dbReference type="InterPro" id="IPR003715">
    <property type="entry name" value="Poly_export_N"/>
</dbReference>
<evidence type="ECO:0000256" key="8">
    <source>
        <dbReference type="ARBA" id="ARBA00023047"/>
    </source>
</evidence>
<keyword evidence="12" id="KW-0564">Palmitate</keyword>
<dbReference type="GO" id="GO:0006811">
    <property type="term" value="P:monoatomic ion transport"/>
    <property type="evidence" value="ECO:0007669"/>
    <property type="project" value="UniProtKB-KW"/>
</dbReference>
<evidence type="ECO:0000313" key="19">
    <source>
        <dbReference type="EMBL" id="MBT9292563.1"/>
    </source>
</evidence>
<feature type="domain" description="Polysaccharide export protein N-terminal" evidence="16">
    <location>
        <begin position="85"/>
        <end position="162"/>
    </location>
</feature>
<evidence type="ECO:0000256" key="15">
    <source>
        <dbReference type="SAM" id="SignalP"/>
    </source>
</evidence>
<dbReference type="InterPro" id="IPR019554">
    <property type="entry name" value="Soluble_ligand-bd"/>
</dbReference>
<comment type="subcellular location">
    <subcellularLocation>
        <location evidence="1">Cell outer membrane</location>
        <topology evidence="1">Multi-pass membrane protein</topology>
    </subcellularLocation>
</comment>
<sequence length="387" mass="41623">MKSVAKLRIGCSAVLALWLAGCSSLPSDGPSAMAISSEKVETSLPIDSYLIVQLDEPVVRTVGPWRPHTFADRFAIRSGPRGQPLGIGDTLDIRILEAGDNGLFANTQTRGTQFQVQIDETGNIFVPYVGRMRAAGRSSEALRQAIQDALADKAIQPQVMLGVTGNQANAAVVVGDVAKPGKYPLNVGGTRLLDMVALAGGSRFTTYETTVTLKRKAESASILLEDLVLVPNNNVYLVPDDEILLTFAPQTYTILGSVARPSEIKFETKTVTLAEAVARGGGLNTLAADASGIFVFRFEEPHLVKAIRPDWQPKGPGKIPVVYRLNLLEPKGLFLARQMWLRDKDIVYVATAPAVEFAKFLDIVGKTTAVVRGGTGVARDIQVLNKN</sequence>
<dbReference type="Gene3D" id="3.30.1950.10">
    <property type="entry name" value="wza like domain"/>
    <property type="match status" value="1"/>
</dbReference>
<dbReference type="GO" id="GO:0009279">
    <property type="term" value="C:cell outer membrane"/>
    <property type="evidence" value="ECO:0007669"/>
    <property type="project" value="UniProtKB-SubCell"/>
</dbReference>
<evidence type="ECO:0000256" key="11">
    <source>
        <dbReference type="ARBA" id="ARBA00023136"/>
    </source>
</evidence>
<dbReference type="InterPro" id="IPR054765">
    <property type="entry name" value="SLBB_dom"/>
</dbReference>
<evidence type="ECO:0000256" key="7">
    <source>
        <dbReference type="ARBA" id="ARBA00022729"/>
    </source>
</evidence>
<keyword evidence="7 15" id="KW-0732">Signal</keyword>
<evidence type="ECO:0000259" key="16">
    <source>
        <dbReference type="Pfam" id="PF02563"/>
    </source>
</evidence>
<keyword evidence="3" id="KW-0813">Transport</keyword>
<dbReference type="PANTHER" id="PTHR33619">
    <property type="entry name" value="POLYSACCHARIDE EXPORT PROTEIN GFCE-RELATED"/>
    <property type="match status" value="1"/>
</dbReference>
<dbReference type="AlphaFoldDB" id="A0A947GDH7"/>
<dbReference type="PROSITE" id="PS51257">
    <property type="entry name" value="PROKAR_LIPOPROTEIN"/>
    <property type="match status" value="1"/>
</dbReference>
<keyword evidence="10" id="KW-0626">Porin</keyword>
<dbReference type="RefSeq" id="WP_261971071.1">
    <property type="nucleotide sequence ID" value="NZ_JAHHZF010000014.1"/>
</dbReference>
<dbReference type="Pfam" id="PF22461">
    <property type="entry name" value="SLBB_2"/>
    <property type="match status" value="1"/>
</dbReference>
<feature type="domain" description="Soluble ligand binding" evidence="17">
    <location>
        <begin position="173"/>
        <end position="216"/>
    </location>
</feature>
<dbReference type="GO" id="GO:0015288">
    <property type="term" value="F:porin activity"/>
    <property type="evidence" value="ECO:0007669"/>
    <property type="project" value="UniProtKB-KW"/>
</dbReference>